<evidence type="ECO:0000256" key="1">
    <source>
        <dbReference type="SAM" id="MobiDB-lite"/>
    </source>
</evidence>
<proteinExistence type="predicted"/>
<keyword evidence="2" id="KW-0812">Transmembrane</keyword>
<accession>A0A543CRM2</accession>
<protein>
    <submittedName>
        <fullName evidence="3">Uncharacterized protein</fullName>
    </submittedName>
</protein>
<sequence length="82" mass="8606">MKDRPSVGLPDKVPDHQDPQDPHRNAVLLATLTMIVVVFLTLIGQGCPPREAVTVTVALGLGGAEAARRLANGRDDGPEGGR</sequence>
<evidence type="ECO:0000313" key="4">
    <source>
        <dbReference type="Proteomes" id="UP000316096"/>
    </source>
</evidence>
<dbReference type="RefSeq" id="WP_141958795.1">
    <property type="nucleotide sequence ID" value="NZ_VFOZ01000001.1"/>
</dbReference>
<comment type="caution">
    <text evidence="3">The sequence shown here is derived from an EMBL/GenBank/DDBJ whole genome shotgun (WGS) entry which is preliminary data.</text>
</comment>
<feature type="transmembrane region" description="Helical" evidence="2">
    <location>
        <begin position="26"/>
        <end position="43"/>
    </location>
</feature>
<organism evidence="3 4">
    <name type="scientific">Actinoallomurus bryophytorum</name>
    <dbReference type="NCBI Taxonomy" id="1490222"/>
    <lineage>
        <taxon>Bacteria</taxon>
        <taxon>Bacillati</taxon>
        <taxon>Actinomycetota</taxon>
        <taxon>Actinomycetes</taxon>
        <taxon>Streptosporangiales</taxon>
        <taxon>Thermomonosporaceae</taxon>
        <taxon>Actinoallomurus</taxon>
    </lineage>
</organism>
<keyword evidence="2" id="KW-1133">Transmembrane helix</keyword>
<feature type="compositionally biased region" description="Basic and acidic residues" evidence="1">
    <location>
        <begin position="12"/>
        <end position="22"/>
    </location>
</feature>
<dbReference type="AlphaFoldDB" id="A0A543CRM2"/>
<feature type="region of interest" description="Disordered" evidence="1">
    <location>
        <begin position="1"/>
        <end position="22"/>
    </location>
</feature>
<keyword evidence="2" id="KW-0472">Membrane</keyword>
<keyword evidence="4" id="KW-1185">Reference proteome</keyword>
<gene>
    <name evidence="3" type="ORF">FB559_5454</name>
</gene>
<name>A0A543CRM2_9ACTN</name>
<reference evidence="3 4" key="1">
    <citation type="submission" date="2019-06" db="EMBL/GenBank/DDBJ databases">
        <title>Sequencing the genomes of 1000 actinobacteria strains.</title>
        <authorList>
            <person name="Klenk H.-P."/>
        </authorList>
    </citation>
    <scope>NUCLEOTIDE SEQUENCE [LARGE SCALE GENOMIC DNA]</scope>
    <source>
        <strain evidence="3 4">DSM 102200</strain>
    </source>
</reference>
<evidence type="ECO:0000256" key="2">
    <source>
        <dbReference type="SAM" id="Phobius"/>
    </source>
</evidence>
<dbReference type="EMBL" id="VFOZ01000001">
    <property type="protein sequence ID" value="TQL99756.1"/>
    <property type="molecule type" value="Genomic_DNA"/>
</dbReference>
<dbReference type="Proteomes" id="UP000316096">
    <property type="component" value="Unassembled WGS sequence"/>
</dbReference>
<evidence type="ECO:0000313" key="3">
    <source>
        <dbReference type="EMBL" id="TQL99756.1"/>
    </source>
</evidence>